<dbReference type="PROSITE" id="PS50075">
    <property type="entry name" value="CARRIER"/>
    <property type="match status" value="1"/>
</dbReference>
<comment type="similarity">
    <text evidence="2">Belongs to the NRP synthetase family.</text>
</comment>
<dbReference type="Gene3D" id="1.10.1200.10">
    <property type="entry name" value="ACP-like"/>
    <property type="match status" value="1"/>
</dbReference>
<dbReference type="InterPro" id="IPR036736">
    <property type="entry name" value="ACP-like_sf"/>
</dbReference>
<dbReference type="InterPro" id="IPR001242">
    <property type="entry name" value="Condensation_dom"/>
</dbReference>
<dbReference type="PANTHER" id="PTHR45527">
    <property type="entry name" value="NONRIBOSOMAL PEPTIDE SYNTHETASE"/>
    <property type="match status" value="1"/>
</dbReference>
<organism evidence="4 5">
    <name type="scientific">Aspergillus lentulus</name>
    <dbReference type="NCBI Taxonomy" id="293939"/>
    <lineage>
        <taxon>Eukaryota</taxon>
        <taxon>Fungi</taxon>
        <taxon>Dikarya</taxon>
        <taxon>Ascomycota</taxon>
        <taxon>Pezizomycotina</taxon>
        <taxon>Eurotiomycetes</taxon>
        <taxon>Eurotiomycetidae</taxon>
        <taxon>Eurotiales</taxon>
        <taxon>Aspergillaceae</taxon>
        <taxon>Aspergillus</taxon>
        <taxon>Aspergillus subgen. Fumigati</taxon>
    </lineage>
</organism>
<dbReference type="EMBL" id="JAAAPU010000026">
    <property type="protein sequence ID" value="KAF4206734.1"/>
    <property type="molecule type" value="Genomic_DNA"/>
</dbReference>
<dbReference type="GO" id="GO:0031177">
    <property type="term" value="F:phosphopantetheine binding"/>
    <property type="evidence" value="ECO:0007669"/>
    <property type="project" value="TreeGrafter"/>
</dbReference>
<evidence type="ECO:0000256" key="2">
    <source>
        <dbReference type="ARBA" id="ARBA00029454"/>
    </source>
</evidence>
<comment type="caution">
    <text evidence="4">The sequence shown here is derived from an EMBL/GenBank/DDBJ whole genome shotgun (WGS) entry which is preliminary data.</text>
</comment>
<dbReference type="Gene3D" id="3.30.559.30">
    <property type="entry name" value="Nonribosomal peptide synthetase, condensation domain"/>
    <property type="match status" value="1"/>
</dbReference>
<sequence length="534" mass="60227">MTAEDGRMRRIMAKALGVDTELIRKDSNFFEIGGDSFAAQQLVNLALDEGVRLTVEDIFNNPTWSDLVRIFRERTADTTQVIHTGERNTSLGRTTNGESLCRDLEGNIADGFTTVRPTTEFQRWALFSMYFRYFRIPLPSTIDRARLLAACRQLIGRHESLRTAFFIRSDAGEQKVLQGILAPFDLEFKETDGVSCLDQYCDQDTMEASEPPVDGKPPFQAHLVSLQDGSLFLVLRFSHAQWDGCSLASIADDLSAFYNNNLPLPPTAQFFDHARAAWASQTGEAYNTWRQLLSSAKMTTLRGHRLPLNDAERGDKAEQPYSVKVTKNIPLPLLPANISMATLIRSAWAVILRRFFTQRKCTVSEDVVFGHVTNGRGLAIPHDDRIVGPCANIIPVRVQFNESMTKLDLLHQVQQQYLKMRPYENMEFGQIVKHCTSWPLGIKYGSFVRVQNYDFSPTCVFDDVPCKGNLYSLPNRPSDTANLAVFPFETELSILMTVSSLALGQKEAEFVIDEFCKVVQELSGSCDLQTRLRF</sequence>
<gene>
    <name evidence="4" type="ORF">CNMCM8927_004507</name>
</gene>
<dbReference type="Pfam" id="PF00550">
    <property type="entry name" value="PP-binding"/>
    <property type="match status" value="1"/>
</dbReference>
<dbReference type="SUPFAM" id="SSF52777">
    <property type="entry name" value="CoA-dependent acyltransferases"/>
    <property type="match status" value="2"/>
</dbReference>
<proteinExistence type="inferred from homology"/>
<dbReference type="CDD" id="cd19542">
    <property type="entry name" value="CT_NRPS-like"/>
    <property type="match status" value="1"/>
</dbReference>
<evidence type="ECO:0000259" key="3">
    <source>
        <dbReference type="PROSITE" id="PS50075"/>
    </source>
</evidence>
<dbReference type="InterPro" id="IPR023213">
    <property type="entry name" value="CAT-like_dom_sf"/>
</dbReference>
<evidence type="ECO:0000256" key="1">
    <source>
        <dbReference type="ARBA" id="ARBA00022598"/>
    </source>
</evidence>
<evidence type="ECO:0000313" key="5">
    <source>
        <dbReference type="Proteomes" id="UP000649114"/>
    </source>
</evidence>
<dbReference type="Pfam" id="PF00668">
    <property type="entry name" value="Condensation"/>
    <property type="match status" value="1"/>
</dbReference>
<protein>
    <recommendedName>
        <fullName evidence="3">Carrier domain-containing protein</fullName>
    </recommendedName>
</protein>
<reference evidence="4" key="2">
    <citation type="submission" date="2020-04" db="EMBL/GenBank/DDBJ databases">
        <authorList>
            <person name="Santos R.A.C."/>
            <person name="Steenwyk J.L."/>
            <person name="Rivero-Menendez O."/>
            <person name="Mead M.E."/>
            <person name="Silva L.P."/>
            <person name="Bastos R.W."/>
            <person name="Alastruey-Izquierdo A."/>
            <person name="Goldman G.H."/>
            <person name="Rokas A."/>
        </authorList>
    </citation>
    <scope>NUCLEOTIDE SEQUENCE</scope>
    <source>
        <strain evidence="4">CNM-CM8927</strain>
    </source>
</reference>
<dbReference type="PANTHER" id="PTHR45527:SF1">
    <property type="entry name" value="FATTY ACID SYNTHASE"/>
    <property type="match status" value="1"/>
</dbReference>
<dbReference type="GO" id="GO:0016874">
    <property type="term" value="F:ligase activity"/>
    <property type="evidence" value="ECO:0007669"/>
    <property type="project" value="UniProtKB-KW"/>
</dbReference>
<dbReference type="Gene3D" id="3.30.559.10">
    <property type="entry name" value="Chloramphenicol acetyltransferase-like domain"/>
    <property type="match status" value="1"/>
</dbReference>
<feature type="domain" description="Carrier" evidence="3">
    <location>
        <begin position="2"/>
        <end position="75"/>
    </location>
</feature>
<dbReference type="GO" id="GO:0044550">
    <property type="term" value="P:secondary metabolite biosynthetic process"/>
    <property type="evidence" value="ECO:0007669"/>
    <property type="project" value="TreeGrafter"/>
</dbReference>
<dbReference type="AlphaFoldDB" id="A0AAN6BQW8"/>
<dbReference type="GO" id="GO:0043041">
    <property type="term" value="P:amino acid activation for nonribosomal peptide biosynthetic process"/>
    <property type="evidence" value="ECO:0007669"/>
    <property type="project" value="TreeGrafter"/>
</dbReference>
<dbReference type="SUPFAM" id="SSF47336">
    <property type="entry name" value="ACP-like"/>
    <property type="match status" value="1"/>
</dbReference>
<evidence type="ECO:0000313" key="4">
    <source>
        <dbReference type="EMBL" id="KAF4206734.1"/>
    </source>
</evidence>
<accession>A0AAN6BQW8</accession>
<keyword evidence="1" id="KW-0436">Ligase</keyword>
<reference evidence="4" key="1">
    <citation type="journal article" date="2020" name="bioRxiv">
        <title>Genomic and phenotypic heterogeneity of clinical isolates of the human pathogens Aspergillus fumigatus, Aspergillus lentulus and Aspergillus fumigatiaffinis.</title>
        <authorList>
            <person name="dos Santos R.A.C."/>
            <person name="Steenwyk J.L."/>
            <person name="Rivero-Menendez O."/>
            <person name="Mead M.E."/>
            <person name="Silva L.P."/>
            <person name="Bastos R.W."/>
            <person name="Alastruey-Izquierdo A."/>
            <person name="Goldman G.H."/>
            <person name="Rokas A."/>
        </authorList>
    </citation>
    <scope>NUCLEOTIDE SEQUENCE</scope>
    <source>
        <strain evidence="4">CNM-CM8927</strain>
    </source>
</reference>
<name>A0AAN6BQW8_ASPLE</name>
<dbReference type="GO" id="GO:0005737">
    <property type="term" value="C:cytoplasm"/>
    <property type="evidence" value="ECO:0007669"/>
    <property type="project" value="TreeGrafter"/>
</dbReference>
<dbReference type="InterPro" id="IPR009081">
    <property type="entry name" value="PP-bd_ACP"/>
</dbReference>
<dbReference type="Proteomes" id="UP000649114">
    <property type="component" value="Unassembled WGS sequence"/>
</dbReference>